<reference evidence="3" key="2">
    <citation type="submission" date="2022-01" db="EMBL/GenBank/DDBJ databases">
        <authorList>
            <person name="Yamashiro T."/>
            <person name="Shiraishi A."/>
            <person name="Satake H."/>
            <person name="Nakayama K."/>
        </authorList>
    </citation>
    <scope>NUCLEOTIDE SEQUENCE</scope>
</reference>
<evidence type="ECO:0000259" key="1">
    <source>
        <dbReference type="Pfam" id="PF13976"/>
    </source>
</evidence>
<gene>
    <name evidence="3" type="ORF">Tco_0875811</name>
</gene>
<comment type="caution">
    <text evidence="3">The sequence shown here is derived from an EMBL/GenBank/DDBJ whole genome shotgun (WGS) entry which is preliminary data.</text>
</comment>
<dbReference type="InterPro" id="IPR054722">
    <property type="entry name" value="PolX-like_BBD"/>
</dbReference>
<organism evidence="3 4">
    <name type="scientific">Tanacetum coccineum</name>
    <dbReference type="NCBI Taxonomy" id="301880"/>
    <lineage>
        <taxon>Eukaryota</taxon>
        <taxon>Viridiplantae</taxon>
        <taxon>Streptophyta</taxon>
        <taxon>Embryophyta</taxon>
        <taxon>Tracheophyta</taxon>
        <taxon>Spermatophyta</taxon>
        <taxon>Magnoliopsida</taxon>
        <taxon>eudicotyledons</taxon>
        <taxon>Gunneridae</taxon>
        <taxon>Pentapetalae</taxon>
        <taxon>asterids</taxon>
        <taxon>campanulids</taxon>
        <taxon>Asterales</taxon>
        <taxon>Asteraceae</taxon>
        <taxon>Asteroideae</taxon>
        <taxon>Anthemideae</taxon>
        <taxon>Anthemidinae</taxon>
        <taxon>Tanacetum</taxon>
    </lineage>
</organism>
<dbReference type="Proteomes" id="UP001151760">
    <property type="component" value="Unassembled WGS sequence"/>
</dbReference>
<evidence type="ECO:0000313" key="3">
    <source>
        <dbReference type="EMBL" id="GJT17105.1"/>
    </source>
</evidence>
<keyword evidence="4" id="KW-1185">Reference proteome</keyword>
<dbReference type="InterPro" id="IPR025724">
    <property type="entry name" value="GAG-pre-integrase_dom"/>
</dbReference>
<dbReference type="Pfam" id="PF13976">
    <property type="entry name" value="gag_pre-integrs"/>
    <property type="match status" value="1"/>
</dbReference>
<evidence type="ECO:0000313" key="4">
    <source>
        <dbReference type="Proteomes" id="UP001151760"/>
    </source>
</evidence>
<dbReference type="Pfam" id="PF22936">
    <property type="entry name" value="Pol_BBD"/>
    <property type="match status" value="1"/>
</dbReference>
<proteinExistence type="predicted"/>
<reference evidence="3" key="1">
    <citation type="journal article" date="2022" name="Int. J. Mol. Sci.">
        <title>Draft Genome of Tanacetum Coccineum: Genomic Comparison of Closely Related Tanacetum-Family Plants.</title>
        <authorList>
            <person name="Yamashiro T."/>
            <person name="Shiraishi A."/>
            <person name="Nakayama K."/>
            <person name="Satake H."/>
        </authorList>
    </citation>
    <scope>NUCLEOTIDE SEQUENCE</scope>
</reference>
<feature type="domain" description="GAG-pre-integrase" evidence="1">
    <location>
        <begin position="133"/>
        <end position="161"/>
    </location>
</feature>
<dbReference type="EMBL" id="BQNB010013530">
    <property type="protein sequence ID" value="GJT17105.1"/>
    <property type="molecule type" value="Genomic_DNA"/>
</dbReference>
<dbReference type="PANTHER" id="PTHR47592">
    <property type="entry name" value="PBF68 PROTEIN"/>
    <property type="match status" value="1"/>
</dbReference>
<dbReference type="PANTHER" id="PTHR47592:SF27">
    <property type="entry name" value="OS08G0421700 PROTEIN"/>
    <property type="match status" value="1"/>
</dbReference>
<name>A0ABQ5BQN2_9ASTR</name>
<protein>
    <submittedName>
        <fullName evidence="3">Zinc finger, CCHC-type containing protein</fullName>
    </submittedName>
</protein>
<feature type="domain" description="Retrovirus-related Pol polyprotein from transposon TNT 1-94-like beta-barrel" evidence="2">
    <location>
        <begin position="60"/>
        <end position="127"/>
    </location>
</feature>
<sequence length="163" mass="18673">MRTMVVLVPTRNQSWNVGSVARLVTSKGIAVVVKRTTQMLVVRERGLRTNPKTKVDVIAWWIDSGATTYVCKDRCFFKTYKPMEDRSILFMGDDHFSPINGKGIVALEFSSGKTSTLFNVLYVPKLRFGYYNNVNSSLWHARLGHVHYKRMLEMSKDDLIHAI</sequence>
<evidence type="ECO:0000259" key="2">
    <source>
        <dbReference type="Pfam" id="PF22936"/>
    </source>
</evidence>
<accession>A0ABQ5BQN2</accession>